<proteinExistence type="inferred from homology"/>
<dbReference type="Pfam" id="PF01027">
    <property type="entry name" value="Bax1-I"/>
    <property type="match status" value="1"/>
</dbReference>
<evidence type="ECO:0000256" key="3">
    <source>
        <dbReference type="ARBA" id="ARBA00022692"/>
    </source>
</evidence>
<dbReference type="OrthoDB" id="9793828at2"/>
<feature type="transmembrane region" description="Helical" evidence="6">
    <location>
        <begin position="143"/>
        <end position="165"/>
    </location>
</feature>
<evidence type="ECO:0000256" key="6">
    <source>
        <dbReference type="RuleBase" id="RU004379"/>
    </source>
</evidence>
<feature type="transmembrane region" description="Helical" evidence="6">
    <location>
        <begin position="21"/>
        <end position="44"/>
    </location>
</feature>
<keyword evidence="4 6" id="KW-1133">Transmembrane helix</keyword>
<evidence type="ECO:0000313" key="7">
    <source>
        <dbReference type="EMBL" id="RDB31306.1"/>
    </source>
</evidence>
<name>A0A369KJZ3_9BACT</name>
<feature type="transmembrane region" description="Helical" evidence="6">
    <location>
        <begin position="212"/>
        <end position="232"/>
    </location>
</feature>
<gene>
    <name evidence="7" type="ORF">HAT2_00591</name>
</gene>
<evidence type="ECO:0000256" key="1">
    <source>
        <dbReference type="ARBA" id="ARBA00004141"/>
    </source>
</evidence>
<feature type="transmembrane region" description="Helical" evidence="6">
    <location>
        <begin position="86"/>
        <end position="105"/>
    </location>
</feature>
<sequence length="241" mass="26657">MRLGEQHSNQRHSFLDKAGTFASYVYGWVAAGLAITASVAYGMYATGLYVKVASLWWVWTAATLGISLYIRYNLERLSAAALSTCFVVYSICEGFFFGSVLPLFVRIGYGSAVWVAFCSASAMFIASALYGRYTRSDLTNLGVLLSFALMGFVGLTLLSVVFSFFGSVSSFQLILAYCGLALFMGLTMFEAQKIQEWNSRLSMKDGGEVHKLALMAALGMYANLITMFWYALRILSHDRDR</sequence>
<keyword evidence="3 6" id="KW-0812">Transmembrane</keyword>
<reference evidence="7 8" key="1">
    <citation type="submission" date="2018-07" db="EMBL/GenBank/DDBJ databases">
        <title>Comparative genomics of the Candidatus Parilichlamydiaceae reveals evidence of convergent evolution and genome reduction in the phylum Chlamydiae.</title>
        <authorList>
            <person name="Taylor-Brown A."/>
            <person name="Polkinghorne A."/>
        </authorList>
    </citation>
    <scope>NUCLEOTIDE SEQUENCE [LARGE SCALE GENOMIC DNA]</scope>
    <source>
        <strain evidence="7 8">Hat2</strain>
    </source>
</reference>
<keyword evidence="5 6" id="KW-0472">Membrane</keyword>
<dbReference type="InterPro" id="IPR006214">
    <property type="entry name" value="Bax_inhibitor_1-related"/>
</dbReference>
<accession>A0A369KJZ3</accession>
<dbReference type="PANTHER" id="PTHR23291">
    <property type="entry name" value="BAX INHIBITOR-RELATED"/>
    <property type="match status" value="1"/>
</dbReference>
<comment type="caution">
    <text evidence="7">The sequence shown here is derived from an EMBL/GenBank/DDBJ whole genome shotgun (WGS) entry which is preliminary data.</text>
</comment>
<organism evidence="7 8">
    <name type="scientific">Candidatus Similichlamydia laticola</name>
    <dbReference type="NCBI Taxonomy" id="2170265"/>
    <lineage>
        <taxon>Bacteria</taxon>
        <taxon>Pseudomonadati</taxon>
        <taxon>Chlamydiota</taxon>
        <taxon>Chlamydiia</taxon>
        <taxon>Parachlamydiales</taxon>
        <taxon>Candidatus Parilichlamydiaceae</taxon>
        <taxon>Candidatus Similichlamydia</taxon>
    </lineage>
</organism>
<keyword evidence="8" id="KW-1185">Reference proteome</keyword>
<dbReference type="PANTHER" id="PTHR23291:SF50">
    <property type="entry name" value="PROTEIN LIFEGUARD 4"/>
    <property type="match status" value="1"/>
</dbReference>
<dbReference type="EMBL" id="QQBG01000021">
    <property type="protein sequence ID" value="RDB31306.1"/>
    <property type="molecule type" value="Genomic_DNA"/>
</dbReference>
<feature type="transmembrane region" description="Helical" evidence="6">
    <location>
        <begin position="111"/>
        <end position="131"/>
    </location>
</feature>
<feature type="transmembrane region" description="Helical" evidence="6">
    <location>
        <begin position="171"/>
        <end position="191"/>
    </location>
</feature>
<feature type="transmembrane region" description="Helical" evidence="6">
    <location>
        <begin position="56"/>
        <end position="74"/>
    </location>
</feature>
<evidence type="ECO:0000256" key="4">
    <source>
        <dbReference type="ARBA" id="ARBA00022989"/>
    </source>
</evidence>
<dbReference type="Proteomes" id="UP000253816">
    <property type="component" value="Unassembled WGS sequence"/>
</dbReference>
<comment type="subcellular location">
    <subcellularLocation>
        <location evidence="1">Membrane</location>
        <topology evidence="1">Multi-pass membrane protein</topology>
    </subcellularLocation>
</comment>
<protein>
    <submittedName>
        <fullName evidence="7">Transport permease</fullName>
    </submittedName>
</protein>
<dbReference type="AlphaFoldDB" id="A0A369KJZ3"/>
<evidence type="ECO:0000256" key="5">
    <source>
        <dbReference type="ARBA" id="ARBA00023136"/>
    </source>
</evidence>
<comment type="similarity">
    <text evidence="2 6">Belongs to the BI1 family.</text>
</comment>
<evidence type="ECO:0000256" key="2">
    <source>
        <dbReference type="ARBA" id="ARBA00010350"/>
    </source>
</evidence>
<dbReference type="GO" id="GO:0005886">
    <property type="term" value="C:plasma membrane"/>
    <property type="evidence" value="ECO:0007669"/>
    <property type="project" value="TreeGrafter"/>
</dbReference>
<evidence type="ECO:0000313" key="8">
    <source>
        <dbReference type="Proteomes" id="UP000253816"/>
    </source>
</evidence>
<dbReference type="RefSeq" id="WP_114544524.1">
    <property type="nucleotide sequence ID" value="NZ_QQBG01000021.1"/>
</dbReference>